<organism evidence="2 3">
    <name type="scientific">Litomosoides sigmodontis</name>
    <name type="common">Filarial nematode worm</name>
    <dbReference type="NCBI Taxonomy" id="42156"/>
    <lineage>
        <taxon>Eukaryota</taxon>
        <taxon>Metazoa</taxon>
        <taxon>Ecdysozoa</taxon>
        <taxon>Nematoda</taxon>
        <taxon>Chromadorea</taxon>
        <taxon>Rhabditida</taxon>
        <taxon>Spirurina</taxon>
        <taxon>Spiruromorpha</taxon>
        <taxon>Filarioidea</taxon>
        <taxon>Onchocercidae</taxon>
        <taxon>Litomosoides</taxon>
    </lineage>
</organism>
<evidence type="ECO:0000313" key="2">
    <source>
        <dbReference type="EMBL" id="VDM93032.1"/>
    </source>
</evidence>
<keyword evidence="3" id="KW-1185">Reference proteome</keyword>
<protein>
    <submittedName>
        <fullName evidence="2">Uncharacterized protein</fullName>
    </submittedName>
</protein>
<feature type="non-terminal residue" evidence="2">
    <location>
        <position position="1"/>
    </location>
</feature>
<feature type="region of interest" description="Disordered" evidence="1">
    <location>
        <begin position="136"/>
        <end position="163"/>
    </location>
</feature>
<reference evidence="2 3" key="1">
    <citation type="submission" date="2018-08" db="EMBL/GenBank/DDBJ databases">
        <authorList>
            <person name="Laetsch R D."/>
            <person name="Stevens L."/>
            <person name="Kumar S."/>
            <person name="Blaxter L. M."/>
        </authorList>
    </citation>
    <scope>NUCLEOTIDE SEQUENCE [LARGE SCALE GENOMIC DNA]</scope>
</reference>
<dbReference type="AlphaFoldDB" id="A0A3P7K6B5"/>
<accession>A0A3P7K6B5</accession>
<evidence type="ECO:0000256" key="1">
    <source>
        <dbReference type="SAM" id="MobiDB-lite"/>
    </source>
</evidence>
<name>A0A3P7K6B5_LITSI</name>
<dbReference type="EMBL" id="UYRX01002287">
    <property type="protein sequence ID" value="VDM93032.1"/>
    <property type="molecule type" value="Genomic_DNA"/>
</dbReference>
<proteinExistence type="predicted"/>
<dbReference type="Proteomes" id="UP000277928">
    <property type="component" value="Unassembled WGS sequence"/>
</dbReference>
<sequence>SNKDLINYEQNSPHYRAFNCHRRNSRIILRQVWRCSHCGCGGGGCDGGGCGSRSYGSGGCGGGNSGSISCGGGGSCGGGRCGGGGSCGGGRCGGGGCHSRAGCGSGGCGNGCRLRKRSTDTTTGWKRSAIDHSGFTDYSNARSESDRNRSAYAHNDSDNDGSNRISVNNAKKCDDVGCEQHYYYFGNVIPSSAFMTPILNLHF</sequence>
<gene>
    <name evidence="2" type="ORF">NLS_LOCUS10020</name>
</gene>
<evidence type="ECO:0000313" key="3">
    <source>
        <dbReference type="Proteomes" id="UP000277928"/>
    </source>
</evidence>